<accession>A0ABX1T3Z0</accession>
<name>A0ABX1T3Z0_9PROT</name>
<dbReference type="Pfam" id="PF04326">
    <property type="entry name" value="SLFN_AlbA_2"/>
    <property type="match status" value="1"/>
</dbReference>
<dbReference type="EMBL" id="SPMX01000006">
    <property type="protein sequence ID" value="NMQ04339.1"/>
    <property type="molecule type" value="Genomic_DNA"/>
</dbReference>
<keyword evidence="2" id="KW-0067">ATP-binding</keyword>
<feature type="domain" description="Schlafen AlbA-2" evidence="1">
    <location>
        <begin position="108"/>
        <end position="224"/>
    </location>
</feature>
<dbReference type="Proteomes" id="UP000886469">
    <property type="component" value="Unassembled WGS sequence"/>
</dbReference>
<dbReference type="Gene3D" id="3.30.950.30">
    <property type="entry name" value="Schlafen, AAA domain"/>
    <property type="match status" value="1"/>
</dbReference>
<dbReference type="InterPro" id="IPR007421">
    <property type="entry name" value="Schlafen_AlbA_2_dom"/>
</dbReference>
<evidence type="ECO:0000313" key="3">
    <source>
        <dbReference type="Proteomes" id="UP000886469"/>
    </source>
</evidence>
<organism evidence="2 3">
    <name type="scientific">Candidatus Accumulibacter contiguus</name>
    <dbReference type="NCBI Taxonomy" id="2954381"/>
    <lineage>
        <taxon>Bacteria</taxon>
        <taxon>Pseudomonadati</taxon>
        <taxon>Pseudomonadota</taxon>
        <taxon>Betaproteobacteria</taxon>
        <taxon>Candidatus Accumulibacter</taxon>
    </lineage>
</organism>
<proteinExistence type="predicted"/>
<dbReference type="GO" id="GO:0005524">
    <property type="term" value="F:ATP binding"/>
    <property type="evidence" value="ECO:0007669"/>
    <property type="project" value="UniProtKB-KW"/>
</dbReference>
<reference evidence="2" key="1">
    <citation type="submission" date="2019-03" db="EMBL/GenBank/DDBJ databases">
        <title>Metabolic reconstructions from genomes of highly enriched 'Candidatus Accumulibacter' and 'Candidatus Competibacter' bioreactor populations.</title>
        <authorList>
            <person name="Annavajhala M.K."/>
            <person name="Welles L."/>
            <person name="Abbas B."/>
            <person name="Sorokin D."/>
            <person name="Park H."/>
            <person name="Van Loosdrecht M."/>
            <person name="Chandran K."/>
        </authorList>
    </citation>
    <scope>NUCLEOTIDE SEQUENCE</scope>
    <source>
        <strain evidence="2">SBR_L</strain>
    </source>
</reference>
<keyword evidence="3" id="KW-1185">Reference proteome</keyword>
<comment type="caution">
    <text evidence="2">The sequence shown here is derived from an EMBL/GenBank/DDBJ whole genome shotgun (WGS) entry which is preliminary data.</text>
</comment>
<evidence type="ECO:0000313" key="2">
    <source>
        <dbReference type="EMBL" id="NMQ04339.1"/>
    </source>
</evidence>
<protein>
    <submittedName>
        <fullName evidence="2">ATP-binding protein</fullName>
    </submittedName>
</protein>
<sequence>MNSIRNCSPQMSFFDSVKDQISEESAPQEFGNILYNRWLLQFHVERLRAALAALKVRLDATENKESSIDQQMLPSDNTYVDDKNKGMNGSWRQAPEPGDVFALIKRGEGPHLEFKSTLRVSLPPKQDTPQYVIEGEVLKTVCGFLNKDGGELVIGVTDNGECLGIEADKFKNLDEFQKHFSNLMRTKIGIQFYAAFVFGHVVPIQDKHVFYVKCIPSDQKVFAKVKKKKG</sequence>
<keyword evidence="2" id="KW-0547">Nucleotide-binding</keyword>
<evidence type="ECO:0000259" key="1">
    <source>
        <dbReference type="Pfam" id="PF04326"/>
    </source>
</evidence>
<gene>
    <name evidence="2" type="ORF">E4Q08_03200</name>
</gene>
<dbReference type="InterPro" id="IPR038461">
    <property type="entry name" value="Schlafen_AlbA_2_dom_sf"/>
</dbReference>